<evidence type="ECO:0000256" key="1">
    <source>
        <dbReference type="ARBA" id="ARBA00000032"/>
    </source>
</evidence>
<evidence type="ECO:0000256" key="3">
    <source>
        <dbReference type="ARBA" id="ARBA00022729"/>
    </source>
</evidence>
<dbReference type="OrthoDB" id="258392at2759"/>
<dbReference type="AlphaFoldDB" id="A0A8J2PMC8"/>
<keyword evidence="3 7" id="KW-0732">Signal</keyword>
<dbReference type="Proteomes" id="UP000708208">
    <property type="component" value="Unassembled WGS sequence"/>
</dbReference>
<protein>
    <recommendedName>
        <fullName evidence="2">acid phosphatase</fullName>
        <ecNumber evidence="2">3.1.3.2</ecNumber>
    </recommendedName>
</protein>
<dbReference type="EC" id="3.1.3.2" evidence="2"/>
<keyword evidence="9" id="KW-1185">Reference proteome</keyword>
<dbReference type="InterPro" id="IPR000560">
    <property type="entry name" value="His_Pase_clade-2"/>
</dbReference>
<evidence type="ECO:0000256" key="7">
    <source>
        <dbReference type="SAM" id="SignalP"/>
    </source>
</evidence>
<dbReference type="GO" id="GO:0003993">
    <property type="term" value="F:acid phosphatase activity"/>
    <property type="evidence" value="ECO:0007669"/>
    <property type="project" value="UniProtKB-EC"/>
</dbReference>
<reference evidence="8" key="1">
    <citation type="submission" date="2021-06" db="EMBL/GenBank/DDBJ databases">
        <authorList>
            <person name="Hodson N. C."/>
            <person name="Mongue J. A."/>
            <person name="Jaron S. K."/>
        </authorList>
    </citation>
    <scope>NUCLEOTIDE SEQUENCE</scope>
</reference>
<comment type="caution">
    <text evidence="8">The sequence shown here is derived from an EMBL/GenBank/DDBJ whole genome shotgun (WGS) entry which is preliminary data.</text>
</comment>
<dbReference type="PROSITE" id="PS00616">
    <property type="entry name" value="HIS_ACID_PHOSPHAT_1"/>
    <property type="match status" value="1"/>
</dbReference>
<dbReference type="Pfam" id="PF00328">
    <property type="entry name" value="His_Phos_2"/>
    <property type="match status" value="1"/>
</dbReference>
<evidence type="ECO:0000256" key="5">
    <source>
        <dbReference type="ARBA" id="ARBA00023157"/>
    </source>
</evidence>
<evidence type="ECO:0000256" key="2">
    <source>
        <dbReference type="ARBA" id="ARBA00012646"/>
    </source>
</evidence>
<sequence length="359" mass="41188">MQLFQLLVLMCFACIFIQANSDISKFPSLISVQVIVRHGDREPDEDFRNPLGELTNNGKKRMYDFGIFLRGKYGKFLNYITSSKSVSILSSDTGRTIESGLLIGLGLSEVTVQKSKFDEGNLYVPFPVRTIPAEIDDFIKTSRICPRFQKLLDESIENYVNDFVERNRRYFTKFAPATGHWIILNKTANSDKINFFVFYQEQAIYNATMGSPLDEVALEAVVNPDLAFKPGYDALRVDSVEKQRLYLGPLFRQLTNTFLAEDKKKLNIYSAHDRVMYTFMLTLGVWQDPKETPPYGSALSVELHETFSGETYLEWWYKNDTGSYLLEIPGCGKPCFFSQFIYQFDQIISGDNDIECQLL</sequence>
<dbReference type="CDD" id="cd07061">
    <property type="entry name" value="HP_HAP_like"/>
    <property type="match status" value="1"/>
</dbReference>
<dbReference type="InterPro" id="IPR050645">
    <property type="entry name" value="Histidine_acid_phosphatase"/>
</dbReference>
<dbReference type="EMBL" id="CAJVCH010465064">
    <property type="protein sequence ID" value="CAG7819970.1"/>
    <property type="molecule type" value="Genomic_DNA"/>
</dbReference>
<keyword evidence="4" id="KW-0378">Hydrolase</keyword>
<dbReference type="PANTHER" id="PTHR11567">
    <property type="entry name" value="ACID PHOSPHATASE-RELATED"/>
    <property type="match status" value="1"/>
</dbReference>
<keyword evidence="6" id="KW-0325">Glycoprotein</keyword>
<proteinExistence type="predicted"/>
<gene>
    <name evidence="8" type="ORF">AFUS01_LOCUS30383</name>
</gene>
<dbReference type="InterPro" id="IPR033379">
    <property type="entry name" value="Acid_Pase_AS"/>
</dbReference>
<name>A0A8J2PMC8_9HEXA</name>
<comment type="catalytic activity">
    <reaction evidence="1">
        <text>a phosphate monoester + H2O = an alcohol + phosphate</text>
        <dbReference type="Rhea" id="RHEA:15017"/>
        <dbReference type="ChEBI" id="CHEBI:15377"/>
        <dbReference type="ChEBI" id="CHEBI:30879"/>
        <dbReference type="ChEBI" id="CHEBI:43474"/>
        <dbReference type="ChEBI" id="CHEBI:67140"/>
        <dbReference type="EC" id="3.1.3.2"/>
    </reaction>
</comment>
<accession>A0A8J2PMC8</accession>
<evidence type="ECO:0000256" key="6">
    <source>
        <dbReference type="ARBA" id="ARBA00023180"/>
    </source>
</evidence>
<feature type="chain" id="PRO_5035153205" description="acid phosphatase" evidence="7">
    <location>
        <begin position="22"/>
        <end position="359"/>
    </location>
</feature>
<evidence type="ECO:0000313" key="8">
    <source>
        <dbReference type="EMBL" id="CAG7819970.1"/>
    </source>
</evidence>
<dbReference type="PANTHER" id="PTHR11567:SF211">
    <property type="entry name" value="PROSTATIC ACID PHOSPHATASE"/>
    <property type="match status" value="1"/>
</dbReference>
<evidence type="ECO:0000256" key="4">
    <source>
        <dbReference type="ARBA" id="ARBA00022801"/>
    </source>
</evidence>
<organism evidence="8 9">
    <name type="scientific">Allacma fusca</name>
    <dbReference type="NCBI Taxonomy" id="39272"/>
    <lineage>
        <taxon>Eukaryota</taxon>
        <taxon>Metazoa</taxon>
        <taxon>Ecdysozoa</taxon>
        <taxon>Arthropoda</taxon>
        <taxon>Hexapoda</taxon>
        <taxon>Collembola</taxon>
        <taxon>Symphypleona</taxon>
        <taxon>Sminthuridae</taxon>
        <taxon>Allacma</taxon>
    </lineage>
</organism>
<keyword evidence="5" id="KW-1015">Disulfide bond</keyword>
<evidence type="ECO:0000313" key="9">
    <source>
        <dbReference type="Proteomes" id="UP000708208"/>
    </source>
</evidence>
<feature type="signal peptide" evidence="7">
    <location>
        <begin position="1"/>
        <end position="21"/>
    </location>
</feature>